<evidence type="ECO:0000313" key="9">
    <source>
        <dbReference type="Proteomes" id="UP000269271"/>
    </source>
</evidence>
<dbReference type="PANTHER" id="PTHR10010:SF46">
    <property type="entry name" value="SODIUM-DEPENDENT PHOSPHATE TRANSPORT PROTEIN 2B"/>
    <property type="match status" value="1"/>
</dbReference>
<gene>
    <name evidence="8" type="ORF">DF037_29160</name>
</gene>
<name>A0A3N8QEG6_9BURK</name>
<dbReference type="NCBIfam" id="NF037997">
    <property type="entry name" value="Na_Pi_symport"/>
    <property type="match status" value="1"/>
</dbReference>
<dbReference type="InterPro" id="IPR003841">
    <property type="entry name" value="Na/Pi_transpt"/>
</dbReference>
<feature type="transmembrane region" description="Helical" evidence="6">
    <location>
        <begin position="98"/>
        <end position="121"/>
    </location>
</feature>
<dbReference type="GO" id="GO:0044341">
    <property type="term" value="P:sodium-dependent phosphate transport"/>
    <property type="evidence" value="ECO:0007669"/>
    <property type="project" value="InterPro"/>
</dbReference>
<evidence type="ECO:0000256" key="5">
    <source>
        <dbReference type="ARBA" id="ARBA00023136"/>
    </source>
</evidence>
<accession>A0A3N8QEG6</accession>
<dbReference type="Gene3D" id="1.20.58.220">
    <property type="entry name" value="Phosphate transport system protein phou homolog 2, domain 2"/>
    <property type="match status" value="1"/>
</dbReference>
<dbReference type="Proteomes" id="UP000269271">
    <property type="component" value="Unassembled WGS sequence"/>
</dbReference>
<dbReference type="AlphaFoldDB" id="A0A3N8QEG6"/>
<dbReference type="RefSeq" id="WP_124619351.1">
    <property type="nucleotide sequence ID" value="NZ_QTQX01000022.1"/>
</dbReference>
<dbReference type="SUPFAM" id="SSF109755">
    <property type="entry name" value="PhoU-like"/>
    <property type="match status" value="1"/>
</dbReference>
<proteinExistence type="predicted"/>
<feature type="transmembrane region" description="Helical" evidence="6">
    <location>
        <begin position="285"/>
        <end position="304"/>
    </location>
</feature>
<evidence type="ECO:0000256" key="6">
    <source>
        <dbReference type="SAM" id="Phobius"/>
    </source>
</evidence>
<dbReference type="GO" id="GO:0005436">
    <property type="term" value="F:sodium:phosphate symporter activity"/>
    <property type="evidence" value="ECO:0007669"/>
    <property type="project" value="InterPro"/>
</dbReference>
<feature type="transmembrane region" description="Helical" evidence="6">
    <location>
        <begin position="191"/>
        <end position="207"/>
    </location>
</feature>
<comment type="subcellular location">
    <subcellularLocation>
        <location evidence="1">Cell membrane</location>
        <topology evidence="1">Multi-pass membrane protein</topology>
    </subcellularLocation>
</comment>
<evidence type="ECO:0000313" key="8">
    <source>
        <dbReference type="EMBL" id="RQT22172.1"/>
    </source>
</evidence>
<evidence type="ECO:0000256" key="1">
    <source>
        <dbReference type="ARBA" id="ARBA00004651"/>
    </source>
</evidence>
<dbReference type="InterPro" id="IPR026022">
    <property type="entry name" value="PhoU_dom"/>
</dbReference>
<feature type="transmembrane region" description="Helical" evidence="6">
    <location>
        <begin position="133"/>
        <end position="151"/>
    </location>
</feature>
<organism evidence="8 9">
    <name type="scientific">Burkholderia contaminans</name>
    <dbReference type="NCBI Taxonomy" id="488447"/>
    <lineage>
        <taxon>Bacteria</taxon>
        <taxon>Pseudomonadati</taxon>
        <taxon>Pseudomonadota</taxon>
        <taxon>Betaproteobacteria</taxon>
        <taxon>Burkholderiales</taxon>
        <taxon>Burkholderiaceae</taxon>
        <taxon>Burkholderia</taxon>
        <taxon>Burkholderia cepacia complex</taxon>
    </lineage>
</organism>
<feature type="transmembrane region" description="Helical" evidence="6">
    <location>
        <begin position="163"/>
        <end position="184"/>
    </location>
</feature>
<feature type="domain" description="PhoU" evidence="7">
    <location>
        <begin position="345"/>
        <end position="421"/>
    </location>
</feature>
<dbReference type="EMBL" id="QTQX01000022">
    <property type="protein sequence ID" value="RQT22172.1"/>
    <property type="molecule type" value="Genomic_DNA"/>
</dbReference>
<feature type="transmembrane region" description="Helical" evidence="6">
    <location>
        <begin position="247"/>
        <end position="265"/>
    </location>
</feature>
<evidence type="ECO:0000256" key="3">
    <source>
        <dbReference type="ARBA" id="ARBA00022692"/>
    </source>
</evidence>
<evidence type="ECO:0000256" key="2">
    <source>
        <dbReference type="ARBA" id="ARBA00022475"/>
    </source>
</evidence>
<reference evidence="8 9" key="1">
    <citation type="submission" date="2018-08" db="EMBL/GenBank/DDBJ databases">
        <title>Comparative analysis of Burkholderia isolates from Puerto Rico.</title>
        <authorList>
            <person name="Hall C."/>
            <person name="Sahl J."/>
            <person name="Wagner D."/>
        </authorList>
    </citation>
    <scope>NUCLEOTIDE SEQUENCE [LARGE SCALE GENOMIC DNA]</scope>
    <source>
        <strain evidence="8 9">Bp9001</strain>
    </source>
</reference>
<evidence type="ECO:0000259" key="7">
    <source>
        <dbReference type="Pfam" id="PF01895"/>
    </source>
</evidence>
<dbReference type="PANTHER" id="PTHR10010">
    <property type="entry name" value="SOLUTE CARRIER FAMILY 34 SODIUM PHOSPHATE , MEMBER 2-RELATED"/>
    <property type="match status" value="1"/>
</dbReference>
<keyword evidence="5 6" id="KW-0472">Membrane</keyword>
<sequence>MTFPFTLIDLAGSVALLLWGTHMVQTGIQRAFGAGLRSLLGRALHGRLRAFVAGLGVTAVLQSSTATGLIAAGFAAGGHVELVPALAVMLGANVGTTLIVQVLSFDVAAVSPALILVGVLMFRKVSNTHAHDLGRVLIGLGLMLLALHQLLGLMTDYEDAPSLRMLLGAASTVPLVDVLLAAGLTWAAHSSVAIVLLIMSLCVQNVVPPETAFALVLGANLGTAINPVMEGAVTADPASKRLPMGNLLSRAVGVVLALIALGPIGRFMVTIEPDNARMVADFHTLFNLILACLFLPVLSPYAGLLGRLLPQRTDPTDPSRPLYLDPAAQQIPMVALGNTAREALRLADVLGEMLTGARAVLVDGDRKLIAETHQRDDILDNLNSAIKTYLTSLDAEQFAENDHRRMHEILTFVINLEQAGDVVDLNLLPHATKRLKRGLAFSKEGEAELLAMLDRVTANLRTAASLFMTEDTRTARMLADEKVVFREAESAATAAHFDRLRAGRIDTAQTSALHLDLLRDMVLINSHIVAAAAYPILERTGALLPSRIADDET</sequence>
<evidence type="ECO:0000256" key="4">
    <source>
        <dbReference type="ARBA" id="ARBA00022989"/>
    </source>
</evidence>
<protein>
    <submittedName>
        <fullName evidence="8">Na/Pi cotransporter family protein</fullName>
    </submittedName>
</protein>
<keyword evidence="2" id="KW-1003">Cell membrane</keyword>
<dbReference type="Pfam" id="PF01895">
    <property type="entry name" value="PhoU"/>
    <property type="match status" value="1"/>
</dbReference>
<comment type="caution">
    <text evidence="8">The sequence shown here is derived from an EMBL/GenBank/DDBJ whole genome shotgun (WGS) entry which is preliminary data.</text>
</comment>
<dbReference type="InterPro" id="IPR038078">
    <property type="entry name" value="PhoU-like_sf"/>
</dbReference>
<keyword evidence="4 6" id="KW-1133">Transmembrane helix</keyword>
<dbReference type="Pfam" id="PF02690">
    <property type="entry name" value="Na_Pi_cotrans"/>
    <property type="match status" value="2"/>
</dbReference>
<keyword evidence="3 6" id="KW-0812">Transmembrane</keyword>
<dbReference type="GO" id="GO:0005886">
    <property type="term" value="C:plasma membrane"/>
    <property type="evidence" value="ECO:0007669"/>
    <property type="project" value="UniProtKB-SubCell"/>
</dbReference>